<feature type="compositionally biased region" description="Low complexity" evidence="1">
    <location>
        <begin position="33"/>
        <end position="42"/>
    </location>
</feature>
<keyword evidence="5" id="KW-0378">Hydrolase</keyword>
<gene>
    <name evidence="5" type="ORF">D5039_20810</name>
</gene>
<proteinExistence type="predicted"/>
<comment type="caution">
    <text evidence="5">The sequence shown here is derived from an EMBL/GenBank/DDBJ whole genome shotgun (WGS) entry which is preliminary data.</text>
</comment>
<feature type="signal peptide" evidence="2">
    <location>
        <begin position="1"/>
        <end position="18"/>
    </location>
</feature>
<protein>
    <submittedName>
        <fullName evidence="5">Serine protease</fullName>
    </submittedName>
</protein>
<keyword evidence="2" id="KW-0732">Signal</keyword>
<accession>A0ABT3KZZ2</accession>
<keyword evidence="6" id="KW-1185">Reference proteome</keyword>
<dbReference type="Pfam" id="PF00089">
    <property type="entry name" value="Trypsin"/>
    <property type="match status" value="1"/>
</dbReference>
<evidence type="ECO:0000313" key="5">
    <source>
        <dbReference type="EMBL" id="MCW5323494.1"/>
    </source>
</evidence>
<dbReference type="SUPFAM" id="SSF50494">
    <property type="entry name" value="Trypsin-like serine proteases"/>
    <property type="match status" value="1"/>
</dbReference>
<dbReference type="PANTHER" id="PTHR36234:SF5">
    <property type="entry name" value="LYSYL ENDOPEPTIDASE"/>
    <property type="match status" value="1"/>
</dbReference>
<organism evidence="5 6">
    <name type="scientific">Verminephrobacter aporrectodeae subsp. tuberculatae</name>
    <dbReference type="NCBI Taxonomy" id="1110392"/>
    <lineage>
        <taxon>Bacteria</taxon>
        <taxon>Pseudomonadati</taxon>
        <taxon>Pseudomonadota</taxon>
        <taxon>Betaproteobacteria</taxon>
        <taxon>Burkholderiales</taxon>
        <taxon>Comamonadaceae</taxon>
        <taxon>Verminephrobacter</taxon>
    </lineage>
</organism>
<feature type="chain" id="PRO_5046350164" evidence="2">
    <location>
        <begin position="19"/>
        <end position="654"/>
    </location>
</feature>
<evidence type="ECO:0000259" key="3">
    <source>
        <dbReference type="Pfam" id="PF00089"/>
    </source>
</evidence>
<feature type="domain" description="DUF5648" evidence="4">
    <location>
        <begin position="511"/>
        <end position="651"/>
    </location>
</feature>
<dbReference type="EMBL" id="QZCW01000005">
    <property type="protein sequence ID" value="MCW5323494.1"/>
    <property type="molecule type" value="Genomic_DNA"/>
</dbReference>
<dbReference type="GO" id="GO:0008233">
    <property type="term" value="F:peptidase activity"/>
    <property type="evidence" value="ECO:0007669"/>
    <property type="project" value="UniProtKB-KW"/>
</dbReference>
<sequence length="654" mass="69228">MRHWRPLLARMGPPAVVAAALLAGCGGAGQNGGAAAAQSPPAVTRVDARVQPASADQARPKPKLLAAAPTPSRVYLGALAQEKIAPANSGGGPHRVGLARAAEATRTAQQTLEQLHWQPTGGGGQVAAISFLAEGARGLRLGVVIRQLPAGTMLRLYRQADRSTVLQIPGQELLQRVERKALAGDAGIDGQTWWTPDLGAHEVTLELELPAGSAQAALDIAIPRVSHIFEELSPTGARAFAPWMTKSVSCAQDANCDDTQAGQRDAVARVRFTENGDTYLCTGTLLNDSLSSGTPYFLTANHCISSQTVADTLQTDWFYRSFACNSYTLSGDATELLGGATLLYASESTDSALLLLNEAPPAGALFAGWDASPQALGSAVTGLHHSHGDLLKISLGNLLEQTSCRADGKARFQCDGTTGNYYTVKWNLGMTAAGSSGSALFNRANLVIGMLYGGQGGCFETNAFDYYGRFDVAYAAALRNWLAPPVSTTATATSSAVAAPAAAPVSKHLAVYRLYNGATGAHRFTLSADERDGIIRSEPRIADEGIAYYVQADARPGNIPAYRFYNPAGGAHFYTSSAQERDGVQRDSPNLRYEGVAWYVAPDAAPGASAVYRFYRSSSATHFYTISLPERDHVIASQPDFVYEGVAYYAWTSP</sequence>
<dbReference type="Gene3D" id="2.40.10.10">
    <property type="entry name" value="Trypsin-like serine proteases"/>
    <property type="match status" value="2"/>
</dbReference>
<keyword evidence="5" id="KW-0645">Protease</keyword>
<dbReference type="PROSITE" id="PS51257">
    <property type="entry name" value="PROKAR_LIPOPROTEIN"/>
    <property type="match status" value="1"/>
</dbReference>
<dbReference type="Pfam" id="PF18885">
    <property type="entry name" value="DUF5648"/>
    <property type="match status" value="1"/>
</dbReference>
<dbReference type="InterPro" id="IPR009003">
    <property type="entry name" value="Peptidase_S1_PA"/>
</dbReference>
<dbReference type="InterPro" id="IPR043504">
    <property type="entry name" value="Peptidase_S1_PA_chymotrypsin"/>
</dbReference>
<evidence type="ECO:0000256" key="1">
    <source>
        <dbReference type="SAM" id="MobiDB-lite"/>
    </source>
</evidence>
<dbReference type="Proteomes" id="UP001208935">
    <property type="component" value="Unassembled WGS sequence"/>
</dbReference>
<name>A0ABT3KZZ2_9BURK</name>
<feature type="region of interest" description="Disordered" evidence="1">
    <location>
        <begin position="29"/>
        <end position="61"/>
    </location>
</feature>
<dbReference type="PANTHER" id="PTHR36234">
    <property type="entry name" value="LYSYL ENDOPEPTIDASE"/>
    <property type="match status" value="1"/>
</dbReference>
<reference evidence="6" key="1">
    <citation type="submission" date="2023-07" db="EMBL/GenBank/DDBJ databases">
        <title>Verminephrobacter genomes.</title>
        <authorList>
            <person name="Lund M.B."/>
        </authorList>
    </citation>
    <scope>NUCLEOTIDE SEQUENCE [LARGE SCALE GENOMIC DNA]</scope>
    <source>
        <strain evidence="6">AtM5-05</strain>
    </source>
</reference>
<evidence type="ECO:0000313" key="6">
    <source>
        <dbReference type="Proteomes" id="UP001208935"/>
    </source>
</evidence>
<dbReference type="InterPro" id="IPR043708">
    <property type="entry name" value="DUF5648"/>
</dbReference>
<dbReference type="InterPro" id="IPR001254">
    <property type="entry name" value="Trypsin_dom"/>
</dbReference>
<feature type="domain" description="Peptidase S1" evidence="3">
    <location>
        <begin position="257"/>
        <end position="471"/>
    </location>
</feature>
<evidence type="ECO:0000259" key="4">
    <source>
        <dbReference type="Pfam" id="PF18885"/>
    </source>
</evidence>
<evidence type="ECO:0000256" key="2">
    <source>
        <dbReference type="SAM" id="SignalP"/>
    </source>
</evidence>
<dbReference type="GO" id="GO:0006508">
    <property type="term" value="P:proteolysis"/>
    <property type="evidence" value="ECO:0007669"/>
    <property type="project" value="UniProtKB-KW"/>
</dbReference>